<keyword evidence="2" id="KW-1185">Reference proteome</keyword>
<dbReference type="OrthoDB" id="10329396at2759"/>
<gene>
    <name evidence="1" type="ORF">T01_2182</name>
</gene>
<dbReference type="InParanoid" id="A0A0V1B302"/>
<dbReference type="AlphaFoldDB" id="A0A0V1B302"/>
<dbReference type="EMBL" id="JYDH01000121">
    <property type="protein sequence ID" value="KRY31313.1"/>
    <property type="molecule type" value="Genomic_DNA"/>
</dbReference>
<dbReference type="Proteomes" id="UP000054776">
    <property type="component" value="Unassembled WGS sequence"/>
</dbReference>
<accession>A0A0V1B302</accession>
<protein>
    <submittedName>
        <fullName evidence="1">Uncharacterized protein</fullName>
    </submittedName>
</protein>
<organism evidence="1 2">
    <name type="scientific">Trichinella spiralis</name>
    <name type="common">Trichina worm</name>
    <dbReference type="NCBI Taxonomy" id="6334"/>
    <lineage>
        <taxon>Eukaryota</taxon>
        <taxon>Metazoa</taxon>
        <taxon>Ecdysozoa</taxon>
        <taxon>Nematoda</taxon>
        <taxon>Enoplea</taxon>
        <taxon>Dorylaimia</taxon>
        <taxon>Trichinellida</taxon>
        <taxon>Trichinellidae</taxon>
        <taxon>Trichinella</taxon>
    </lineage>
</organism>
<evidence type="ECO:0000313" key="1">
    <source>
        <dbReference type="EMBL" id="KRY31313.1"/>
    </source>
</evidence>
<name>A0A0V1B302_TRISP</name>
<proteinExistence type="predicted"/>
<comment type="caution">
    <text evidence="1">The sequence shown here is derived from an EMBL/GenBank/DDBJ whole genome shotgun (WGS) entry which is preliminary data.</text>
</comment>
<reference evidence="1 2" key="1">
    <citation type="submission" date="2015-01" db="EMBL/GenBank/DDBJ databases">
        <title>Evolution of Trichinella species and genotypes.</title>
        <authorList>
            <person name="Korhonen P.K."/>
            <person name="Edoardo P."/>
            <person name="Giuseppe L.R."/>
            <person name="Gasser R.B."/>
        </authorList>
    </citation>
    <scope>NUCLEOTIDE SEQUENCE [LARGE SCALE GENOMIC DNA]</scope>
    <source>
        <strain evidence="1">ISS3</strain>
    </source>
</reference>
<evidence type="ECO:0000313" key="2">
    <source>
        <dbReference type="Proteomes" id="UP000054776"/>
    </source>
</evidence>
<sequence length="67" mass="8111">MEKKLFYNSHLLKKFTVTLLKTKLINVNRSSITVIDDHYFRKRERKQKPKTNDQLFLLFCMLIVDAH</sequence>